<evidence type="ECO:0000313" key="2">
    <source>
        <dbReference type="Proteomes" id="UP001597282"/>
    </source>
</evidence>
<keyword evidence="2" id="KW-1185">Reference proteome</keyword>
<proteinExistence type="predicted"/>
<reference evidence="2" key="1">
    <citation type="journal article" date="2019" name="Int. J. Syst. Evol. Microbiol.">
        <title>The Global Catalogue of Microorganisms (GCM) 10K type strain sequencing project: providing services to taxonomists for standard genome sequencing and annotation.</title>
        <authorList>
            <consortium name="The Broad Institute Genomics Platform"/>
            <consortium name="The Broad Institute Genome Sequencing Center for Infectious Disease"/>
            <person name="Wu L."/>
            <person name="Ma J."/>
        </authorList>
    </citation>
    <scope>NUCLEOTIDE SEQUENCE [LARGE SCALE GENOMIC DNA]</scope>
    <source>
        <strain evidence="2">S1</strain>
    </source>
</reference>
<evidence type="ECO:0000313" key="1">
    <source>
        <dbReference type="EMBL" id="MFD1428272.1"/>
    </source>
</evidence>
<gene>
    <name evidence="1" type="ORF">ACFQ4Y_15295</name>
</gene>
<comment type="caution">
    <text evidence="1">The sequence shown here is derived from an EMBL/GenBank/DDBJ whole genome shotgun (WGS) entry which is preliminary data.</text>
</comment>
<protein>
    <submittedName>
        <fullName evidence="1">Uncharacterized protein</fullName>
    </submittedName>
</protein>
<dbReference type="RefSeq" id="WP_380167022.1">
    <property type="nucleotide sequence ID" value="NZ_JBHTNU010000020.1"/>
</dbReference>
<dbReference type="Proteomes" id="UP001597282">
    <property type="component" value="Unassembled WGS sequence"/>
</dbReference>
<sequence length="269" mass="32447">MSQKKSLEPPKKVVNQVLHYKQPGESYEIFVTRTQYNNELYYYAVYRKNKKIMGRVIVREDGMVPFHQDVEGILRVTVGVNSKMAQFFTLGSRWAYTVDQVWHDQEKLLIQMYQEHEREMPEEVKNDFQKFIDVPRGILKEYKVIQESYQSAKQMYKEMEQRGEITDQTIDERLDIEWVNMFHAKNNQHLLGLNSEESREQVIRFLSKKIPLWDLVGRWRLQKIKSLHRRMRFNKRERQDVLDVQDDVARIKVGEEEFQKMLATTRNPR</sequence>
<dbReference type="EMBL" id="JBHTNU010000020">
    <property type="protein sequence ID" value="MFD1428272.1"/>
    <property type="molecule type" value="Genomic_DNA"/>
</dbReference>
<accession>A0ABW4CBX3</accession>
<organism evidence="1 2">
    <name type="scientific">Kroppenstedtia sanguinis</name>
    <dbReference type="NCBI Taxonomy" id="1380684"/>
    <lineage>
        <taxon>Bacteria</taxon>
        <taxon>Bacillati</taxon>
        <taxon>Bacillota</taxon>
        <taxon>Bacilli</taxon>
        <taxon>Bacillales</taxon>
        <taxon>Thermoactinomycetaceae</taxon>
        <taxon>Kroppenstedtia</taxon>
    </lineage>
</organism>
<name>A0ABW4CBX3_9BACL</name>